<evidence type="ECO:0000259" key="5">
    <source>
        <dbReference type="PROSITE" id="PS50871"/>
    </source>
</evidence>
<dbReference type="InterPro" id="IPR008983">
    <property type="entry name" value="Tumour_necrosis_fac-like_dom"/>
</dbReference>
<dbReference type="SMART" id="SM00110">
    <property type="entry name" value="C1Q"/>
    <property type="match status" value="1"/>
</dbReference>
<proteinExistence type="predicted"/>
<dbReference type="PANTHER" id="PTHR22923">
    <property type="entry name" value="CEREBELLIN-RELATED"/>
    <property type="match status" value="1"/>
</dbReference>
<evidence type="ECO:0000313" key="7">
    <source>
        <dbReference type="Proteomes" id="UP001557470"/>
    </source>
</evidence>
<organism evidence="6 7">
    <name type="scientific">Umbra pygmaea</name>
    <name type="common">Eastern mudminnow</name>
    <dbReference type="NCBI Taxonomy" id="75934"/>
    <lineage>
        <taxon>Eukaryota</taxon>
        <taxon>Metazoa</taxon>
        <taxon>Chordata</taxon>
        <taxon>Craniata</taxon>
        <taxon>Vertebrata</taxon>
        <taxon>Euteleostomi</taxon>
        <taxon>Actinopterygii</taxon>
        <taxon>Neopterygii</taxon>
        <taxon>Teleostei</taxon>
        <taxon>Protacanthopterygii</taxon>
        <taxon>Esociformes</taxon>
        <taxon>Umbridae</taxon>
        <taxon>Umbra</taxon>
    </lineage>
</organism>
<keyword evidence="3" id="KW-0732">Signal</keyword>
<dbReference type="EMBL" id="JAGEUA010000009">
    <property type="protein sequence ID" value="KAL0966485.1"/>
    <property type="molecule type" value="Genomic_DNA"/>
</dbReference>
<dbReference type="PROSITE" id="PS50871">
    <property type="entry name" value="C1Q"/>
    <property type="match status" value="1"/>
</dbReference>
<keyword evidence="7" id="KW-1185">Reference proteome</keyword>
<feature type="coiled-coil region" evidence="4">
    <location>
        <begin position="100"/>
        <end position="148"/>
    </location>
</feature>
<gene>
    <name evidence="6" type="ORF">UPYG_G00295830</name>
</gene>
<dbReference type="PRINTS" id="PR00007">
    <property type="entry name" value="COMPLEMNTC1Q"/>
</dbReference>
<dbReference type="AlphaFoldDB" id="A0ABD0WA85"/>
<accession>A0ABD0WA85</accession>
<keyword evidence="2" id="KW-0964">Secreted</keyword>
<dbReference type="Gene3D" id="2.60.120.40">
    <property type="match status" value="1"/>
</dbReference>
<protein>
    <recommendedName>
        <fullName evidence="5">C1q domain-containing protein</fullName>
    </recommendedName>
</protein>
<name>A0ABD0WA85_UMBPY</name>
<evidence type="ECO:0000256" key="1">
    <source>
        <dbReference type="ARBA" id="ARBA00004613"/>
    </source>
</evidence>
<keyword evidence="4" id="KW-0175">Coiled coil</keyword>
<dbReference type="InterPro" id="IPR001073">
    <property type="entry name" value="C1q_dom"/>
</dbReference>
<evidence type="ECO:0000256" key="2">
    <source>
        <dbReference type="ARBA" id="ARBA00022525"/>
    </source>
</evidence>
<dbReference type="Proteomes" id="UP001557470">
    <property type="component" value="Unassembled WGS sequence"/>
</dbReference>
<dbReference type="PANTHER" id="PTHR22923:SF102">
    <property type="entry name" value="CEREBELLIN 13-RELATED"/>
    <property type="match status" value="1"/>
</dbReference>
<dbReference type="Pfam" id="PF00386">
    <property type="entry name" value="C1q"/>
    <property type="match status" value="1"/>
</dbReference>
<evidence type="ECO:0000256" key="4">
    <source>
        <dbReference type="SAM" id="Coils"/>
    </source>
</evidence>
<reference evidence="6 7" key="1">
    <citation type="submission" date="2024-06" db="EMBL/GenBank/DDBJ databases">
        <authorList>
            <person name="Pan Q."/>
            <person name="Wen M."/>
            <person name="Jouanno E."/>
            <person name="Zahm M."/>
            <person name="Klopp C."/>
            <person name="Cabau C."/>
            <person name="Louis A."/>
            <person name="Berthelot C."/>
            <person name="Parey E."/>
            <person name="Roest Crollius H."/>
            <person name="Montfort J."/>
            <person name="Robinson-Rechavi M."/>
            <person name="Bouchez O."/>
            <person name="Lampietro C."/>
            <person name="Lopez Roques C."/>
            <person name="Donnadieu C."/>
            <person name="Postlethwait J."/>
            <person name="Bobe J."/>
            <person name="Verreycken H."/>
            <person name="Guiguen Y."/>
        </authorList>
    </citation>
    <scope>NUCLEOTIDE SEQUENCE [LARGE SCALE GENOMIC DNA]</scope>
    <source>
        <strain evidence="6">Up_M1</strain>
        <tissue evidence="6">Testis</tissue>
    </source>
</reference>
<evidence type="ECO:0000313" key="6">
    <source>
        <dbReference type="EMBL" id="KAL0966485.1"/>
    </source>
</evidence>
<dbReference type="InterPro" id="IPR050822">
    <property type="entry name" value="Cerebellin_Synaptic_Org"/>
</dbReference>
<evidence type="ECO:0000256" key="3">
    <source>
        <dbReference type="ARBA" id="ARBA00022729"/>
    </source>
</evidence>
<dbReference type="SUPFAM" id="SSF49842">
    <property type="entry name" value="TNF-like"/>
    <property type="match status" value="1"/>
</dbReference>
<comment type="caution">
    <text evidence="6">The sequence shown here is derived from an EMBL/GenBank/DDBJ whole genome shotgun (WGS) entry which is preliminary data.</text>
</comment>
<sequence>MGFGYIGLTETKSEQTIWDGAAQTGYSPALLSSVTMKTVIALLALVVCQLSQTRDTGEVMELTQQDYQGRESNSNDPLADEQEANAVDGQDSQRDINAALRDMSAMMAEMRAEMRYVKEERKDVEVRLRNSENQVEELKRSLQGRQVAFAASMNNVGNIGPFNTEITLTYKNVYTNIGKGYNPTTGIFTAPIKGVYYFSFSGHNISSRPMGLGLMNNGKQIITVYNHPSGNRYETATNGISMQLNEGDHVYMRLRANTWIYDNTNDHSTFIGHLLFPL</sequence>
<comment type="subcellular location">
    <subcellularLocation>
        <location evidence="1">Secreted</location>
    </subcellularLocation>
</comment>
<feature type="domain" description="C1q" evidence="5">
    <location>
        <begin position="142"/>
        <end position="278"/>
    </location>
</feature>
<dbReference type="GO" id="GO:0005576">
    <property type="term" value="C:extracellular region"/>
    <property type="evidence" value="ECO:0007669"/>
    <property type="project" value="UniProtKB-SubCell"/>
</dbReference>